<dbReference type="EMBL" id="LT837803">
    <property type="protein sequence ID" value="SMB26543.1"/>
    <property type="molecule type" value="Genomic_DNA"/>
</dbReference>
<reference evidence="1" key="1">
    <citation type="submission" date="2017-03" db="EMBL/GenBank/DDBJ databases">
        <authorList>
            <consortium name="AG Boll"/>
        </authorList>
    </citation>
    <scope>NUCLEOTIDE SEQUENCE [LARGE SCALE GENOMIC DNA]</scope>
    <source>
        <strain evidence="1">Chol</strain>
    </source>
</reference>
<keyword evidence="2" id="KW-1185">Reference proteome</keyword>
<evidence type="ECO:0000313" key="1">
    <source>
        <dbReference type="EMBL" id="SMB26543.1"/>
    </source>
</evidence>
<gene>
    <name evidence="1" type="ORF">SDENCHOL_20163</name>
</gene>
<sequence>MSIVIVLGERYLLGHQAPAFFDPFFQEKNLLAGTREVGGNCQTVGASANHDEIKFFGHPILQLHKV</sequence>
<protein>
    <submittedName>
        <fullName evidence="1">Uncharacterized protein</fullName>
    </submittedName>
</protein>
<dbReference type="Proteomes" id="UP000242886">
    <property type="component" value="Chromosome SDENCHOL"/>
</dbReference>
<evidence type="ECO:0000313" key="2">
    <source>
        <dbReference type="Proteomes" id="UP000242886"/>
    </source>
</evidence>
<organism evidence="1 2">
    <name type="scientific">Sterolibacterium denitrificans</name>
    <dbReference type="NCBI Taxonomy" id="157592"/>
    <lineage>
        <taxon>Bacteria</taxon>
        <taxon>Pseudomonadati</taxon>
        <taxon>Pseudomonadota</taxon>
        <taxon>Betaproteobacteria</taxon>
        <taxon>Nitrosomonadales</taxon>
        <taxon>Sterolibacteriaceae</taxon>
        <taxon>Sterolibacterium</taxon>
    </lineage>
</organism>
<accession>A0A7Z7MVC8</accession>
<dbReference type="AlphaFoldDB" id="A0A7Z7MVC8"/>
<proteinExistence type="predicted"/>
<name>A0A7Z7MVC8_9PROT</name>